<protein>
    <submittedName>
        <fullName evidence="1">Beta-mannosidase</fullName>
    </submittedName>
</protein>
<name>A0AC61RDD5_9BACT</name>
<gene>
    <name evidence="1" type="ORF">E5331_13430</name>
</gene>
<evidence type="ECO:0000313" key="2">
    <source>
        <dbReference type="Proteomes" id="UP000306319"/>
    </source>
</evidence>
<dbReference type="EMBL" id="SRYB01000021">
    <property type="protein sequence ID" value="TGY77703.1"/>
    <property type="molecule type" value="Genomic_DNA"/>
</dbReference>
<proteinExistence type="predicted"/>
<evidence type="ECO:0000313" key="1">
    <source>
        <dbReference type="EMBL" id="TGY77703.1"/>
    </source>
</evidence>
<dbReference type="Proteomes" id="UP000306319">
    <property type="component" value="Unassembled WGS sequence"/>
</dbReference>
<comment type="caution">
    <text evidence="1">The sequence shown here is derived from an EMBL/GenBank/DDBJ whole genome shotgun (WGS) entry which is preliminary data.</text>
</comment>
<organism evidence="1 2">
    <name type="scientific">Lepagella muris</name>
    <dbReference type="NCBI Taxonomy" id="3032870"/>
    <lineage>
        <taxon>Bacteria</taxon>
        <taxon>Pseudomonadati</taxon>
        <taxon>Bacteroidota</taxon>
        <taxon>Bacteroidia</taxon>
        <taxon>Bacteroidales</taxon>
        <taxon>Muribaculaceae</taxon>
        <taxon>Lepagella</taxon>
    </lineage>
</organism>
<sequence length="365" mass="40535">MNRFLIAVAAISIMAAGCGRKAKSEVADEQTISTPAEMLKERLAAGVADSIVMFGHHDDPVYGHSWKWEGTSDVVTVTGAYPTVMSWDLGALELGKSANLDGVPFDTMRKEVVAQAARGGVNTFSWHLYHPLTGADSWTTTDSLAVSKMVNTPDGKAAYEKQLDMLADFFLSLKDGDGQRIGVIFRPWHEHTGSWFWWGTGNCTADDYKSLWKIMREKFDAKGVDNVVWAYSPDRCSSAEQYMARYPGDEYVDILGADVYHFNGAEGTDTYRNDAGNTLSIACEEAERRGKIAAFTETGCESVVIDDWYTSVLLPILKSYPVAYVTVWRNAHDKPQHFYTPYPGHPAEADFKKFASDPSVKFIKQ</sequence>
<keyword evidence="2" id="KW-1185">Reference proteome</keyword>
<accession>A0AC61RDD5</accession>
<reference evidence="1" key="1">
    <citation type="submission" date="2019-04" db="EMBL/GenBank/DDBJ databases">
        <title>Microbes associate with the intestines of laboratory mice.</title>
        <authorList>
            <person name="Navarre W."/>
            <person name="Wong E."/>
            <person name="Huang K."/>
            <person name="Tropini C."/>
            <person name="Ng K."/>
            <person name="Yu B."/>
        </authorList>
    </citation>
    <scope>NUCLEOTIDE SEQUENCE</scope>
    <source>
        <strain evidence="1">NM04_E33</strain>
    </source>
</reference>